<feature type="compositionally biased region" description="Polar residues" evidence="1">
    <location>
        <begin position="316"/>
        <end position="334"/>
    </location>
</feature>
<dbReference type="AlphaFoldDB" id="A0A9D4SQ63"/>
<evidence type="ECO:0000313" key="3">
    <source>
        <dbReference type="Proteomes" id="UP000821837"/>
    </source>
</evidence>
<feature type="region of interest" description="Disordered" evidence="1">
    <location>
        <begin position="294"/>
        <end position="342"/>
    </location>
</feature>
<name>A0A9D4SQ63_RHISA</name>
<feature type="compositionally biased region" description="Basic and acidic residues" evidence="1">
    <location>
        <begin position="131"/>
        <end position="147"/>
    </location>
</feature>
<dbReference type="EMBL" id="JABSTV010001254">
    <property type="protein sequence ID" value="KAH7939295.1"/>
    <property type="molecule type" value="Genomic_DNA"/>
</dbReference>
<gene>
    <name evidence="2" type="ORF">HPB52_010138</name>
</gene>
<evidence type="ECO:0000313" key="2">
    <source>
        <dbReference type="EMBL" id="KAH7939295.1"/>
    </source>
</evidence>
<feature type="region of interest" description="Disordered" evidence="1">
    <location>
        <begin position="1"/>
        <end position="217"/>
    </location>
</feature>
<reference evidence="2" key="1">
    <citation type="journal article" date="2020" name="Cell">
        <title>Large-Scale Comparative Analyses of Tick Genomes Elucidate Their Genetic Diversity and Vector Capacities.</title>
        <authorList>
            <consortium name="Tick Genome and Microbiome Consortium (TIGMIC)"/>
            <person name="Jia N."/>
            <person name="Wang J."/>
            <person name="Shi W."/>
            <person name="Du L."/>
            <person name="Sun Y."/>
            <person name="Zhan W."/>
            <person name="Jiang J.F."/>
            <person name="Wang Q."/>
            <person name="Zhang B."/>
            <person name="Ji P."/>
            <person name="Bell-Sakyi L."/>
            <person name="Cui X.M."/>
            <person name="Yuan T.T."/>
            <person name="Jiang B.G."/>
            <person name="Yang W.F."/>
            <person name="Lam T.T."/>
            <person name="Chang Q.C."/>
            <person name="Ding S.J."/>
            <person name="Wang X.J."/>
            <person name="Zhu J.G."/>
            <person name="Ruan X.D."/>
            <person name="Zhao L."/>
            <person name="Wei J.T."/>
            <person name="Ye R.Z."/>
            <person name="Que T.C."/>
            <person name="Du C.H."/>
            <person name="Zhou Y.H."/>
            <person name="Cheng J.X."/>
            <person name="Dai P.F."/>
            <person name="Guo W.B."/>
            <person name="Han X.H."/>
            <person name="Huang E.J."/>
            <person name="Li L.F."/>
            <person name="Wei W."/>
            <person name="Gao Y.C."/>
            <person name="Liu J.Z."/>
            <person name="Shao H.Z."/>
            <person name="Wang X."/>
            <person name="Wang C.C."/>
            <person name="Yang T.C."/>
            <person name="Huo Q.B."/>
            <person name="Li W."/>
            <person name="Chen H.Y."/>
            <person name="Chen S.E."/>
            <person name="Zhou L.G."/>
            <person name="Ni X.B."/>
            <person name="Tian J.H."/>
            <person name="Sheng Y."/>
            <person name="Liu T."/>
            <person name="Pan Y.S."/>
            <person name="Xia L.Y."/>
            <person name="Li J."/>
            <person name="Zhao F."/>
            <person name="Cao W.C."/>
        </authorList>
    </citation>
    <scope>NUCLEOTIDE SEQUENCE</scope>
    <source>
        <strain evidence="2">Rsan-2018</strain>
    </source>
</reference>
<feature type="compositionally biased region" description="Basic residues" evidence="1">
    <location>
        <begin position="12"/>
        <end position="23"/>
    </location>
</feature>
<accession>A0A9D4SQ63</accession>
<protein>
    <submittedName>
        <fullName evidence="2">Uncharacterized protein</fullName>
    </submittedName>
</protein>
<dbReference type="Proteomes" id="UP000821837">
    <property type="component" value="Chromosome 8"/>
</dbReference>
<organism evidence="2 3">
    <name type="scientific">Rhipicephalus sanguineus</name>
    <name type="common">Brown dog tick</name>
    <name type="synonym">Ixodes sanguineus</name>
    <dbReference type="NCBI Taxonomy" id="34632"/>
    <lineage>
        <taxon>Eukaryota</taxon>
        <taxon>Metazoa</taxon>
        <taxon>Ecdysozoa</taxon>
        <taxon>Arthropoda</taxon>
        <taxon>Chelicerata</taxon>
        <taxon>Arachnida</taxon>
        <taxon>Acari</taxon>
        <taxon>Parasitiformes</taxon>
        <taxon>Ixodida</taxon>
        <taxon>Ixodoidea</taxon>
        <taxon>Ixodidae</taxon>
        <taxon>Rhipicephalinae</taxon>
        <taxon>Rhipicephalus</taxon>
        <taxon>Rhipicephalus</taxon>
    </lineage>
</organism>
<proteinExistence type="predicted"/>
<comment type="caution">
    <text evidence="2">The sequence shown here is derived from an EMBL/GenBank/DDBJ whole genome shotgun (WGS) entry which is preliminary data.</text>
</comment>
<keyword evidence="3" id="KW-1185">Reference proteome</keyword>
<reference evidence="2" key="2">
    <citation type="submission" date="2021-09" db="EMBL/GenBank/DDBJ databases">
        <authorList>
            <person name="Jia N."/>
            <person name="Wang J."/>
            <person name="Shi W."/>
            <person name="Du L."/>
            <person name="Sun Y."/>
            <person name="Zhan W."/>
            <person name="Jiang J."/>
            <person name="Wang Q."/>
            <person name="Zhang B."/>
            <person name="Ji P."/>
            <person name="Sakyi L.B."/>
            <person name="Cui X."/>
            <person name="Yuan T."/>
            <person name="Jiang B."/>
            <person name="Yang W."/>
            <person name="Lam T.T.-Y."/>
            <person name="Chang Q."/>
            <person name="Ding S."/>
            <person name="Wang X."/>
            <person name="Zhu J."/>
            <person name="Ruan X."/>
            <person name="Zhao L."/>
            <person name="Wei J."/>
            <person name="Que T."/>
            <person name="Du C."/>
            <person name="Cheng J."/>
            <person name="Dai P."/>
            <person name="Han X."/>
            <person name="Huang E."/>
            <person name="Gao Y."/>
            <person name="Liu J."/>
            <person name="Shao H."/>
            <person name="Ye R."/>
            <person name="Li L."/>
            <person name="Wei W."/>
            <person name="Wang X."/>
            <person name="Wang C."/>
            <person name="Huo Q."/>
            <person name="Li W."/>
            <person name="Guo W."/>
            <person name="Chen H."/>
            <person name="Chen S."/>
            <person name="Zhou L."/>
            <person name="Zhou L."/>
            <person name="Ni X."/>
            <person name="Tian J."/>
            <person name="Zhou Y."/>
            <person name="Sheng Y."/>
            <person name="Liu T."/>
            <person name="Pan Y."/>
            <person name="Xia L."/>
            <person name="Li J."/>
            <person name="Zhao F."/>
            <person name="Cao W."/>
        </authorList>
    </citation>
    <scope>NUCLEOTIDE SEQUENCE</scope>
    <source>
        <strain evidence="2">Rsan-2018</strain>
        <tissue evidence="2">Larvae</tissue>
    </source>
</reference>
<evidence type="ECO:0000256" key="1">
    <source>
        <dbReference type="SAM" id="MobiDB-lite"/>
    </source>
</evidence>
<feature type="compositionally biased region" description="Polar residues" evidence="1">
    <location>
        <begin position="152"/>
        <end position="161"/>
    </location>
</feature>
<sequence length="342" mass="36538">MADDEVEEQMERRRRRTPPKKPCHREPSGEEAGPSKTQPPAPPVLKPRKPPVTFDKAIQTMRKLCPKSSRSPESAPSASVPSTSQAPPTAPDATSVDGGLAASSPSASGGGSAPRPSTLEVASSSTAASHEACELPKRPLDFKRVATGEDWSPQSTSTESPRTPLEVRQMLALRARQQHQSIPSPDDQYDNPSAIGDCSSGGAPEDSAAPDYTDDGWGFPKIGTPDCTWCIPGLCECYRKICGKKEPKSKLVTTPVPGTSPTALLFVEPTKSALRGPPPPPDPDVIDVVPKVHFPDMSRKRQHPSCGSSEEKLQVRSGNVSSRATPQPSSQTSVDRVRSRRS</sequence>
<feature type="compositionally biased region" description="Low complexity" evidence="1">
    <location>
        <begin position="66"/>
        <end position="117"/>
    </location>
</feature>